<keyword evidence="1" id="KW-0863">Zinc-finger</keyword>
<dbReference type="Proteomes" id="UP001249851">
    <property type="component" value="Unassembled WGS sequence"/>
</dbReference>
<feature type="domain" description="SWIM-type" evidence="2">
    <location>
        <begin position="638"/>
        <end position="672"/>
    </location>
</feature>
<accession>A0AAD9QIE5</accession>
<sequence>MYEATESDEDAYGDDMVTLDVSKSPEKPINEFKLYNANVKCKIVDFDSLENPFIIPFLFNCQSDNGHLISTALPAGIQQNATFVVDISRLENRSDLYAHENGAWKMTGCRPKYYSIDKDENGRVAELERVHDHSNCDVLVRRRTYTCSSYKWYHKTIVSIEYGKDIDKWFPLVLLHYQFDGKPTKFKVEKHGNRTSSNMPSVRTKASTKQSIAEKAQQYGPKRALFQVTKESGGVCGVDSTGTLPRNETQVKYIKKKQQEPGPVNKDPLASVMELQKTTFHDFIREIVCNDLPTVMLFTDRQLNNIVKFCCHRRPNQVSELGVDLTFQLGPFYILVTSYKNTVLKVKGTNRHPCCIGPVMICLTKEETTYLSFIQCLIREFPGLSEHLHATGTDGERALINALAAGFQRAAPSLPTREGLIWSSSREAFDARAEVLMEEWDTLERSEKGGPPMFSEHFRAHKLEDMQTRMARYVMKGLGLGDKPYQQNIPESINDMLKDWSNFVPRDMDKFIVQLSDKWEVLPQFEHNLSTKSHGEMTPEERKAFMQKVDKVCPDPAAYKRCLSFKFTAATCTTTSGESASNQFSCDISELAPLNGQFSKEEQASLLEKGKSILHNAKFREGFQEGVFFVDSEGPLPYRVQCLKSGTCSCGCNFFNRNNLCFHCLAVAIHRGCVQKVVQAYKGRNLNKISTSTAPKNVGAKAPSRKRPLDDVVMESHSQKQIKGNIRKCAGCFKPIMSAVAGYHEADDQNCCFARFEAYHFWRKETRQWQLTTSTRHYHLNPVCTKVSGKESSVKIQASFVVSDRLQLLIKDRFDYDLGS</sequence>
<keyword evidence="4" id="KW-1185">Reference proteome</keyword>
<dbReference type="EMBL" id="JARQWQ010000031">
    <property type="protein sequence ID" value="KAK2561911.1"/>
    <property type="molecule type" value="Genomic_DNA"/>
</dbReference>
<evidence type="ECO:0000313" key="4">
    <source>
        <dbReference type="Proteomes" id="UP001249851"/>
    </source>
</evidence>
<gene>
    <name evidence="3" type="ORF">P5673_015318</name>
</gene>
<dbReference type="InterPro" id="IPR007527">
    <property type="entry name" value="Znf_SWIM"/>
</dbReference>
<evidence type="ECO:0000313" key="3">
    <source>
        <dbReference type="EMBL" id="KAK2561911.1"/>
    </source>
</evidence>
<dbReference type="AlphaFoldDB" id="A0AAD9QIE5"/>
<keyword evidence="1" id="KW-0862">Zinc</keyword>
<name>A0AAD9QIE5_ACRCE</name>
<evidence type="ECO:0000259" key="2">
    <source>
        <dbReference type="PROSITE" id="PS50966"/>
    </source>
</evidence>
<evidence type="ECO:0000256" key="1">
    <source>
        <dbReference type="PROSITE-ProRule" id="PRU00325"/>
    </source>
</evidence>
<reference evidence="3" key="2">
    <citation type="journal article" date="2023" name="Science">
        <title>Genomic signatures of disease resistance in endangered staghorn corals.</title>
        <authorList>
            <person name="Vollmer S.V."/>
            <person name="Selwyn J.D."/>
            <person name="Despard B.A."/>
            <person name="Roesel C.L."/>
        </authorList>
    </citation>
    <scope>NUCLEOTIDE SEQUENCE</scope>
    <source>
        <strain evidence="3">K2</strain>
    </source>
</reference>
<reference evidence="3" key="1">
    <citation type="journal article" date="2023" name="G3 (Bethesda)">
        <title>Whole genome assembly and annotation of the endangered Caribbean coral Acropora cervicornis.</title>
        <authorList>
            <person name="Selwyn J.D."/>
            <person name="Vollmer S.V."/>
        </authorList>
    </citation>
    <scope>NUCLEOTIDE SEQUENCE</scope>
    <source>
        <strain evidence="3">K2</strain>
    </source>
</reference>
<keyword evidence="1" id="KW-0479">Metal-binding</keyword>
<comment type="caution">
    <text evidence="3">The sequence shown here is derived from an EMBL/GenBank/DDBJ whole genome shotgun (WGS) entry which is preliminary data.</text>
</comment>
<organism evidence="3 4">
    <name type="scientific">Acropora cervicornis</name>
    <name type="common">Staghorn coral</name>
    <dbReference type="NCBI Taxonomy" id="6130"/>
    <lineage>
        <taxon>Eukaryota</taxon>
        <taxon>Metazoa</taxon>
        <taxon>Cnidaria</taxon>
        <taxon>Anthozoa</taxon>
        <taxon>Hexacorallia</taxon>
        <taxon>Scleractinia</taxon>
        <taxon>Astrocoeniina</taxon>
        <taxon>Acroporidae</taxon>
        <taxon>Acropora</taxon>
    </lineage>
</organism>
<dbReference type="PROSITE" id="PS50966">
    <property type="entry name" value="ZF_SWIM"/>
    <property type="match status" value="1"/>
</dbReference>
<proteinExistence type="predicted"/>
<dbReference type="GO" id="GO:0008270">
    <property type="term" value="F:zinc ion binding"/>
    <property type="evidence" value="ECO:0007669"/>
    <property type="project" value="UniProtKB-KW"/>
</dbReference>
<protein>
    <recommendedName>
        <fullName evidence="2">SWIM-type domain-containing protein</fullName>
    </recommendedName>
</protein>